<dbReference type="EMBL" id="CM037152">
    <property type="protein sequence ID" value="KAH7835427.1"/>
    <property type="molecule type" value="Genomic_DNA"/>
</dbReference>
<proteinExistence type="predicted"/>
<reference evidence="1 2" key="1">
    <citation type="journal article" date="2021" name="Hortic Res">
        <title>High-quality reference genome and annotation aids understanding of berry development for evergreen blueberry (Vaccinium darrowii).</title>
        <authorList>
            <person name="Yu J."/>
            <person name="Hulse-Kemp A.M."/>
            <person name="Babiker E."/>
            <person name="Staton M."/>
        </authorList>
    </citation>
    <scope>NUCLEOTIDE SEQUENCE [LARGE SCALE GENOMIC DNA]</scope>
    <source>
        <strain evidence="2">cv. NJ 8807/NJ 8810</strain>
        <tissue evidence="1">Young leaf</tissue>
    </source>
</reference>
<organism evidence="1 2">
    <name type="scientific">Vaccinium darrowii</name>
    <dbReference type="NCBI Taxonomy" id="229202"/>
    <lineage>
        <taxon>Eukaryota</taxon>
        <taxon>Viridiplantae</taxon>
        <taxon>Streptophyta</taxon>
        <taxon>Embryophyta</taxon>
        <taxon>Tracheophyta</taxon>
        <taxon>Spermatophyta</taxon>
        <taxon>Magnoliopsida</taxon>
        <taxon>eudicotyledons</taxon>
        <taxon>Gunneridae</taxon>
        <taxon>Pentapetalae</taxon>
        <taxon>asterids</taxon>
        <taxon>Ericales</taxon>
        <taxon>Ericaceae</taxon>
        <taxon>Vaccinioideae</taxon>
        <taxon>Vaccinieae</taxon>
        <taxon>Vaccinium</taxon>
    </lineage>
</organism>
<name>A0ACB7X3Y6_9ERIC</name>
<comment type="caution">
    <text evidence="1">The sequence shown here is derived from an EMBL/GenBank/DDBJ whole genome shotgun (WGS) entry which is preliminary data.</text>
</comment>
<evidence type="ECO:0000313" key="2">
    <source>
        <dbReference type="Proteomes" id="UP000828048"/>
    </source>
</evidence>
<sequence>MSSSQPSSSSPPPTSDDSPPPNLPLKKIPGNYGLPFLGALKDRYDYFYNQGRDEFFHSRIQKNNSTIFRTNMPPGPFISHDSKVIAVLDAVSFPVLFDMTKVEKKNVLDGTFFPSTAFTGGYRACAYLDPSEPNHTVFKRFFLSLLAARYHKFIPILQNSLANLFSTIEDEISTKEKADFNALSDDMSFSIVFDLFCDRDPSDTKIGSDGSKLVTTWLFFQLAPLFSLGLKFVPNFLEDFFLHTIPFPFFPVKSAYNKLYDGFYTSASKILDEAETLGIKRDEACHNLVFMAGFNAYGGMKVLFPTLIKWVASAGESLHRQLVNEIRTVVKSEGGITYPALEKMSLVKSVVYEALRIEPPVPFQYGKAKVDMVVHSHDAAFEIKKGEMIFGYQPLATKDGRVFERPEEFVGDRFVGEEGEKLLKYVYWSNGREIDDPTAENKQCAGKDLVVLMSRVMLVELFLRYDTLTVEVGKQVGAGTSLTIKSLTKA</sequence>
<accession>A0ACB7X3Y6</accession>
<evidence type="ECO:0000313" key="1">
    <source>
        <dbReference type="EMBL" id="KAH7835427.1"/>
    </source>
</evidence>
<dbReference type="Proteomes" id="UP000828048">
    <property type="component" value="Chromosome 2"/>
</dbReference>
<protein>
    <submittedName>
        <fullName evidence="1">Uncharacterized protein</fullName>
    </submittedName>
</protein>
<gene>
    <name evidence="1" type="ORF">Vadar_026074</name>
</gene>
<keyword evidence="2" id="KW-1185">Reference proteome</keyword>